<sequence>MSLKTRFNALPLFWRVYLIIVSLLVFVVAFAELVLENLTEILLPDIYEKYESWFEPVLWAFGILVPALACGYILSKTLSSKLEKMAKVSQAIARGNMKIRLDTINNDQDAFDLLARSFNEMADAIEKQLENERRLLVDISHELRSPLTRITIATELLLRNGETGKDRQIIVRLEKELQHMNELIGLLLAQSRDSSGLRIESRKVDLGKILAELVADFSFQGQPMNKKVVTQLPASLTVSGNDNLLQRLFGNILSNAIFYTPPNSDVLLSVERDEEKLEITVRDFGPGVPEESLEDIFRAFYRVDSSRARKDGGTGLGLALAREAALAHEGDIMARNANPGLEVIVTLPISMLEAG</sequence>
<feature type="transmembrane region" description="Helical" evidence="15">
    <location>
        <begin position="57"/>
        <end position="75"/>
    </location>
</feature>
<evidence type="ECO:0000256" key="15">
    <source>
        <dbReference type="SAM" id="Phobius"/>
    </source>
</evidence>
<dbReference type="SUPFAM" id="SSF55874">
    <property type="entry name" value="ATPase domain of HSP90 chaperone/DNA topoisomerase II/histidine kinase"/>
    <property type="match status" value="1"/>
</dbReference>
<keyword evidence="4" id="KW-1003">Cell membrane</keyword>
<dbReference type="Gene3D" id="1.10.287.130">
    <property type="match status" value="1"/>
</dbReference>
<dbReference type="EC" id="2.7.13.3" evidence="3"/>
<comment type="subcellular location">
    <subcellularLocation>
        <location evidence="2">Cell inner membrane</location>
        <topology evidence="2">Multi-pass membrane protein</topology>
    </subcellularLocation>
</comment>
<dbReference type="PRINTS" id="PR00344">
    <property type="entry name" value="BCTRLSENSOR"/>
</dbReference>
<keyword evidence="7 15" id="KW-0812">Transmembrane</keyword>
<protein>
    <recommendedName>
        <fullName evidence="3">histidine kinase</fullName>
        <ecNumber evidence="3">2.7.13.3</ecNumber>
    </recommendedName>
</protein>
<dbReference type="EMBL" id="CP098242">
    <property type="protein sequence ID" value="WAW10092.1"/>
    <property type="molecule type" value="Genomic_DNA"/>
</dbReference>
<dbReference type="Proteomes" id="UP001156215">
    <property type="component" value="Chromosome"/>
</dbReference>
<keyword evidence="12" id="KW-0902">Two-component regulatory system</keyword>
<dbReference type="Gene3D" id="6.10.340.10">
    <property type="match status" value="1"/>
</dbReference>
<evidence type="ECO:0000256" key="2">
    <source>
        <dbReference type="ARBA" id="ARBA00004429"/>
    </source>
</evidence>
<dbReference type="InterPro" id="IPR036890">
    <property type="entry name" value="HATPase_C_sf"/>
</dbReference>
<dbReference type="CDD" id="cd06225">
    <property type="entry name" value="HAMP"/>
    <property type="match status" value="1"/>
</dbReference>
<dbReference type="InterPro" id="IPR003661">
    <property type="entry name" value="HisK_dim/P_dom"/>
</dbReference>
<dbReference type="Gene3D" id="3.30.565.10">
    <property type="entry name" value="Histidine kinase-like ATPase, C-terminal domain"/>
    <property type="match status" value="1"/>
</dbReference>
<keyword evidence="19" id="KW-1185">Reference proteome</keyword>
<evidence type="ECO:0000259" key="16">
    <source>
        <dbReference type="PROSITE" id="PS50109"/>
    </source>
</evidence>
<feature type="domain" description="Histidine kinase" evidence="16">
    <location>
        <begin position="138"/>
        <end position="351"/>
    </location>
</feature>
<dbReference type="GO" id="GO:0005886">
    <property type="term" value="C:plasma membrane"/>
    <property type="evidence" value="ECO:0007669"/>
    <property type="project" value="UniProtKB-SubCell"/>
</dbReference>
<gene>
    <name evidence="18" type="ORF">NB640_12890</name>
</gene>
<dbReference type="InterPro" id="IPR003594">
    <property type="entry name" value="HATPase_dom"/>
</dbReference>
<feature type="coiled-coil region" evidence="14">
    <location>
        <begin position="115"/>
        <end position="142"/>
    </location>
</feature>
<evidence type="ECO:0000256" key="1">
    <source>
        <dbReference type="ARBA" id="ARBA00000085"/>
    </source>
</evidence>
<evidence type="ECO:0000256" key="14">
    <source>
        <dbReference type="SAM" id="Coils"/>
    </source>
</evidence>
<reference evidence="18" key="1">
    <citation type="journal article" date="2022" name="Front. Microbiol.">
        <title>New perspectives on an old grouping: The genomic and phenotypic variability of Oxalobacter formigenes and the implications for calcium oxalate stone prevention.</title>
        <authorList>
            <person name="Chmiel J.A."/>
            <person name="Carr C."/>
            <person name="Stuivenberg G.A."/>
            <person name="Venema R."/>
            <person name="Chanyi R.M."/>
            <person name="Al K.F."/>
            <person name="Giguere D."/>
            <person name="Say H."/>
            <person name="Akouris P.P."/>
            <person name="Dominguez Romero S.A."/>
            <person name="Kwong A."/>
            <person name="Tai V."/>
            <person name="Koval S.F."/>
            <person name="Razvi H."/>
            <person name="Bjazevic J."/>
            <person name="Burton J.P."/>
        </authorList>
    </citation>
    <scope>NUCLEOTIDE SEQUENCE</scope>
    <source>
        <strain evidence="18">WoOx3</strain>
    </source>
</reference>
<keyword evidence="9" id="KW-0418">Kinase</keyword>
<keyword evidence="10 18" id="KW-0067">ATP-binding</keyword>
<keyword evidence="6" id="KW-0808">Transferase</keyword>
<dbReference type="KEGG" id="ovb:NB640_12890"/>
<dbReference type="SMART" id="SM00388">
    <property type="entry name" value="HisKA"/>
    <property type="match status" value="1"/>
</dbReference>
<dbReference type="PANTHER" id="PTHR45528">
    <property type="entry name" value="SENSOR HISTIDINE KINASE CPXA"/>
    <property type="match status" value="1"/>
</dbReference>
<dbReference type="SMART" id="SM00387">
    <property type="entry name" value="HATPase_c"/>
    <property type="match status" value="1"/>
</dbReference>
<keyword evidence="14" id="KW-0175">Coiled coil</keyword>
<proteinExistence type="predicted"/>
<keyword evidence="8" id="KW-0547">Nucleotide-binding</keyword>
<dbReference type="Pfam" id="PF02518">
    <property type="entry name" value="HATPase_c"/>
    <property type="match status" value="1"/>
</dbReference>
<dbReference type="Pfam" id="PF00672">
    <property type="entry name" value="HAMP"/>
    <property type="match status" value="1"/>
</dbReference>
<dbReference type="AlphaFoldDB" id="A0A9E9P2N5"/>
<dbReference type="InterPro" id="IPR050398">
    <property type="entry name" value="HssS/ArlS-like"/>
</dbReference>
<keyword evidence="13 15" id="KW-0472">Membrane</keyword>
<dbReference type="InterPro" id="IPR005467">
    <property type="entry name" value="His_kinase_dom"/>
</dbReference>
<dbReference type="InterPro" id="IPR036097">
    <property type="entry name" value="HisK_dim/P_sf"/>
</dbReference>
<dbReference type="SMART" id="SM00304">
    <property type="entry name" value="HAMP"/>
    <property type="match status" value="1"/>
</dbReference>
<evidence type="ECO:0000256" key="13">
    <source>
        <dbReference type="ARBA" id="ARBA00023136"/>
    </source>
</evidence>
<evidence type="ECO:0000256" key="9">
    <source>
        <dbReference type="ARBA" id="ARBA00022777"/>
    </source>
</evidence>
<evidence type="ECO:0000256" key="3">
    <source>
        <dbReference type="ARBA" id="ARBA00012438"/>
    </source>
</evidence>
<keyword evidence="5" id="KW-0597">Phosphoprotein</keyword>
<dbReference type="PROSITE" id="PS50885">
    <property type="entry name" value="HAMP"/>
    <property type="match status" value="1"/>
</dbReference>
<evidence type="ECO:0000256" key="11">
    <source>
        <dbReference type="ARBA" id="ARBA00022989"/>
    </source>
</evidence>
<organism evidence="18 19">
    <name type="scientific">Oxalobacter vibrioformis</name>
    <dbReference type="NCBI Taxonomy" id="933080"/>
    <lineage>
        <taxon>Bacteria</taxon>
        <taxon>Pseudomonadati</taxon>
        <taxon>Pseudomonadota</taxon>
        <taxon>Betaproteobacteria</taxon>
        <taxon>Burkholderiales</taxon>
        <taxon>Oxalobacteraceae</taxon>
        <taxon>Oxalobacter</taxon>
    </lineage>
</organism>
<dbReference type="GO" id="GO:0005524">
    <property type="term" value="F:ATP binding"/>
    <property type="evidence" value="ECO:0007669"/>
    <property type="project" value="UniProtKB-KW"/>
</dbReference>
<evidence type="ECO:0000313" key="18">
    <source>
        <dbReference type="EMBL" id="WAW10092.1"/>
    </source>
</evidence>
<dbReference type="SUPFAM" id="SSF158472">
    <property type="entry name" value="HAMP domain-like"/>
    <property type="match status" value="1"/>
</dbReference>
<dbReference type="PROSITE" id="PS50109">
    <property type="entry name" value="HIS_KIN"/>
    <property type="match status" value="1"/>
</dbReference>
<evidence type="ECO:0000256" key="8">
    <source>
        <dbReference type="ARBA" id="ARBA00022741"/>
    </source>
</evidence>
<evidence type="ECO:0000256" key="12">
    <source>
        <dbReference type="ARBA" id="ARBA00023012"/>
    </source>
</evidence>
<evidence type="ECO:0000256" key="6">
    <source>
        <dbReference type="ARBA" id="ARBA00022679"/>
    </source>
</evidence>
<accession>A0A9E9P2N5</accession>
<dbReference type="PANTHER" id="PTHR45528:SF1">
    <property type="entry name" value="SENSOR HISTIDINE KINASE CPXA"/>
    <property type="match status" value="1"/>
</dbReference>
<evidence type="ECO:0000256" key="7">
    <source>
        <dbReference type="ARBA" id="ARBA00022692"/>
    </source>
</evidence>
<evidence type="ECO:0000259" key="17">
    <source>
        <dbReference type="PROSITE" id="PS50885"/>
    </source>
</evidence>
<dbReference type="InterPro" id="IPR004358">
    <property type="entry name" value="Sig_transdc_His_kin-like_C"/>
</dbReference>
<evidence type="ECO:0000256" key="4">
    <source>
        <dbReference type="ARBA" id="ARBA00022475"/>
    </source>
</evidence>
<keyword evidence="11 15" id="KW-1133">Transmembrane helix</keyword>
<name>A0A9E9P2N5_9BURK</name>
<evidence type="ECO:0000256" key="10">
    <source>
        <dbReference type="ARBA" id="ARBA00022840"/>
    </source>
</evidence>
<dbReference type="SUPFAM" id="SSF47384">
    <property type="entry name" value="Homodimeric domain of signal transducing histidine kinase"/>
    <property type="match status" value="1"/>
</dbReference>
<evidence type="ECO:0000313" key="19">
    <source>
        <dbReference type="Proteomes" id="UP001156215"/>
    </source>
</evidence>
<comment type="catalytic activity">
    <reaction evidence="1">
        <text>ATP + protein L-histidine = ADP + protein N-phospho-L-histidine.</text>
        <dbReference type="EC" id="2.7.13.3"/>
    </reaction>
</comment>
<feature type="domain" description="HAMP" evidence="17">
    <location>
        <begin position="76"/>
        <end position="130"/>
    </location>
</feature>
<dbReference type="FunFam" id="3.30.565.10:FF:000006">
    <property type="entry name" value="Sensor histidine kinase WalK"/>
    <property type="match status" value="1"/>
</dbReference>
<dbReference type="Pfam" id="PF00512">
    <property type="entry name" value="HisKA"/>
    <property type="match status" value="1"/>
</dbReference>
<feature type="transmembrane region" description="Helical" evidence="15">
    <location>
        <begin position="12"/>
        <end position="35"/>
    </location>
</feature>
<dbReference type="CDD" id="cd00082">
    <property type="entry name" value="HisKA"/>
    <property type="match status" value="1"/>
</dbReference>
<dbReference type="InterPro" id="IPR003660">
    <property type="entry name" value="HAMP_dom"/>
</dbReference>
<evidence type="ECO:0000256" key="5">
    <source>
        <dbReference type="ARBA" id="ARBA00022553"/>
    </source>
</evidence>
<dbReference type="RefSeq" id="WP_269309090.1">
    <property type="nucleotide sequence ID" value="NZ_CP098242.1"/>
</dbReference>
<dbReference type="GO" id="GO:0000155">
    <property type="term" value="F:phosphorelay sensor kinase activity"/>
    <property type="evidence" value="ECO:0007669"/>
    <property type="project" value="InterPro"/>
</dbReference>